<sequence length="129" mass="13724">MARDAGDAEGSSGRVPHECDGCLGRVVEPTSVEDQVGLGRVPGEGFVGGFQTGQLRQSLEQRGSLEVQRSIDVSLQGPGVYPGDGGVQRTVVVDLRIAVEQLGRVQQECDVEGERVRLGHAAWPRSCAR</sequence>
<dbReference type="AlphaFoldDB" id="D2JTC5"/>
<evidence type="ECO:0000313" key="1">
    <source>
        <dbReference type="EMBL" id="ACZ55142.1"/>
    </source>
</evidence>
<proteinExistence type="predicted"/>
<geneLocation type="plasmid" evidence="1">
    <name>pYY8L</name>
</geneLocation>
<reference evidence="1" key="1">
    <citation type="submission" date="2009-10" db="EMBL/GenBank/DDBJ databases">
        <title>Cloning and identification of the telomere and internal origin of linear plasmid pYY8L of endophytic Streptomyces from Allium fistulosum.</title>
        <authorList>
            <person name="Yang Y."/>
            <person name="Zhong L."/>
            <person name="Tian X."/>
            <person name="Cheng Q."/>
            <person name="Chen Z."/>
            <person name="Qin Z."/>
        </authorList>
    </citation>
    <scope>NUCLEOTIDE SEQUENCE</scope>
    <source>
        <strain evidence="1">36R-2-1B</strain>
        <plasmid evidence="1">pYY8L</plasmid>
    </source>
</reference>
<dbReference type="EMBL" id="GU080324">
    <property type="protein sequence ID" value="ACZ55142.1"/>
    <property type="molecule type" value="Genomic_DNA"/>
</dbReference>
<protein>
    <submittedName>
        <fullName evidence="1">Uncharacterized protein</fullName>
    </submittedName>
</protein>
<gene>
    <name evidence="1" type="ORF">pYY8L.1c</name>
</gene>
<keyword evidence="1" id="KW-0614">Plasmid</keyword>
<name>D2JTC5_9ACTN</name>
<accession>D2JTC5</accession>
<feature type="non-terminal residue" evidence="1">
    <location>
        <position position="129"/>
    </location>
</feature>
<organism evidence="1">
    <name type="scientific">Streptomyces sp. 36R-2-1B</name>
    <dbReference type="NCBI Taxonomy" id="687847"/>
    <lineage>
        <taxon>Bacteria</taxon>
        <taxon>Bacillati</taxon>
        <taxon>Actinomycetota</taxon>
        <taxon>Actinomycetes</taxon>
        <taxon>Kitasatosporales</taxon>
        <taxon>Streptomycetaceae</taxon>
        <taxon>Streptomyces</taxon>
    </lineage>
</organism>